<evidence type="ECO:0000313" key="3">
    <source>
        <dbReference type="Proteomes" id="UP000604825"/>
    </source>
</evidence>
<sequence length="268" mass="30766">MHDIREPLLERTVNRTAELRKKHEESWKEYGCTLMSDGWTDTSHRHIINFLANSPAGTFFLGSVDASSEIANAQMLADLLEQQVDKIGKEYVVQVVIDNGANFKAAGRILMERIPHLFWTPCAAHCLNLLLQDIGEIKEFNTAINWGKKVCRFLYKHGRILDLMRQKIGGDLVRPAVTRFATSYLTLAIPHQKRNKLEHKRFNKLVYVGYNKKMSNRFQKIRELGCKGQKSNPLTLDEFQWDNECVDENCEESTWALIDEAIGASENL</sequence>
<dbReference type="InterPro" id="IPR007021">
    <property type="entry name" value="DUF659"/>
</dbReference>
<gene>
    <name evidence="2" type="ORF">NCGR_LOCUS23498</name>
</gene>
<dbReference type="Pfam" id="PF04937">
    <property type="entry name" value="DUF659"/>
    <property type="match status" value="1"/>
</dbReference>
<dbReference type="AlphaFoldDB" id="A0A811P8N3"/>
<dbReference type="PANTHER" id="PTHR32166:SF74">
    <property type="entry name" value="OS05G0256350 PROTEIN"/>
    <property type="match status" value="1"/>
</dbReference>
<evidence type="ECO:0000259" key="1">
    <source>
        <dbReference type="Pfam" id="PF04937"/>
    </source>
</evidence>
<keyword evidence="3" id="KW-1185">Reference proteome</keyword>
<dbReference type="SUPFAM" id="SSF53098">
    <property type="entry name" value="Ribonuclease H-like"/>
    <property type="match status" value="1"/>
</dbReference>
<feature type="domain" description="DUF659" evidence="1">
    <location>
        <begin position="2"/>
        <end position="150"/>
    </location>
</feature>
<dbReference type="Proteomes" id="UP000604825">
    <property type="component" value="Unassembled WGS sequence"/>
</dbReference>
<accession>A0A811P8N3</accession>
<evidence type="ECO:0000313" key="2">
    <source>
        <dbReference type="EMBL" id="CAD6235220.1"/>
    </source>
</evidence>
<dbReference type="PANTHER" id="PTHR32166">
    <property type="entry name" value="OSJNBA0013A04.12 PROTEIN"/>
    <property type="match status" value="1"/>
</dbReference>
<name>A0A811P8N3_9POAL</name>
<comment type="caution">
    <text evidence="2">The sequence shown here is derived from an EMBL/GenBank/DDBJ whole genome shotgun (WGS) entry which is preliminary data.</text>
</comment>
<dbReference type="OrthoDB" id="685429at2759"/>
<reference evidence="2" key="1">
    <citation type="submission" date="2020-10" db="EMBL/GenBank/DDBJ databases">
        <authorList>
            <person name="Han B."/>
            <person name="Lu T."/>
            <person name="Zhao Q."/>
            <person name="Huang X."/>
            <person name="Zhao Y."/>
        </authorList>
    </citation>
    <scope>NUCLEOTIDE SEQUENCE</scope>
</reference>
<proteinExistence type="predicted"/>
<protein>
    <recommendedName>
        <fullName evidence="1">DUF659 domain-containing protein</fullName>
    </recommendedName>
</protein>
<dbReference type="InterPro" id="IPR012337">
    <property type="entry name" value="RNaseH-like_sf"/>
</dbReference>
<dbReference type="EMBL" id="CAJGYO010000006">
    <property type="protein sequence ID" value="CAD6235220.1"/>
    <property type="molecule type" value="Genomic_DNA"/>
</dbReference>
<organism evidence="2 3">
    <name type="scientific">Miscanthus lutarioriparius</name>
    <dbReference type="NCBI Taxonomy" id="422564"/>
    <lineage>
        <taxon>Eukaryota</taxon>
        <taxon>Viridiplantae</taxon>
        <taxon>Streptophyta</taxon>
        <taxon>Embryophyta</taxon>
        <taxon>Tracheophyta</taxon>
        <taxon>Spermatophyta</taxon>
        <taxon>Magnoliopsida</taxon>
        <taxon>Liliopsida</taxon>
        <taxon>Poales</taxon>
        <taxon>Poaceae</taxon>
        <taxon>PACMAD clade</taxon>
        <taxon>Panicoideae</taxon>
        <taxon>Andropogonodae</taxon>
        <taxon>Andropogoneae</taxon>
        <taxon>Saccharinae</taxon>
        <taxon>Miscanthus</taxon>
    </lineage>
</organism>